<keyword evidence="8" id="KW-1185">Reference proteome</keyword>
<organism evidence="7 8">
    <name type="scientific">Nocardioides aquiterrae</name>
    <dbReference type="NCBI Taxonomy" id="203799"/>
    <lineage>
        <taxon>Bacteria</taxon>
        <taxon>Bacillati</taxon>
        <taxon>Actinomycetota</taxon>
        <taxon>Actinomycetes</taxon>
        <taxon>Propionibacteriales</taxon>
        <taxon>Nocardioidaceae</taxon>
        <taxon>Nocardioides</taxon>
    </lineage>
</organism>
<evidence type="ECO:0000256" key="1">
    <source>
        <dbReference type="ARBA" id="ARBA00004141"/>
    </source>
</evidence>
<dbReference type="PANTHER" id="PTHR31310:SF7">
    <property type="entry name" value="PA-PHOSPHATASE RELATED-FAMILY PROTEIN DDB_G0268928"/>
    <property type="match status" value="1"/>
</dbReference>
<protein>
    <recommendedName>
        <fullName evidence="6">Inositolphosphotransferase Aur1/Ipt1 domain-containing protein</fullName>
    </recommendedName>
</protein>
<evidence type="ECO:0000313" key="7">
    <source>
        <dbReference type="EMBL" id="GAA1160943.1"/>
    </source>
</evidence>
<keyword evidence="4 5" id="KW-0472">Membrane</keyword>
<evidence type="ECO:0000256" key="4">
    <source>
        <dbReference type="ARBA" id="ARBA00023136"/>
    </source>
</evidence>
<proteinExistence type="predicted"/>
<dbReference type="Proteomes" id="UP001499979">
    <property type="component" value="Unassembled WGS sequence"/>
</dbReference>
<dbReference type="InterPro" id="IPR052185">
    <property type="entry name" value="IPC_Synthase-Related"/>
</dbReference>
<dbReference type="PANTHER" id="PTHR31310">
    <property type="match status" value="1"/>
</dbReference>
<dbReference type="Pfam" id="PF14378">
    <property type="entry name" value="PAP2_3"/>
    <property type="match status" value="1"/>
</dbReference>
<evidence type="ECO:0000256" key="3">
    <source>
        <dbReference type="ARBA" id="ARBA00022989"/>
    </source>
</evidence>
<feature type="domain" description="Inositolphosphotransferase Aur1/Ipt1" evidence="6">
    <location>
        <begin position="51"/>
        <end position="229"/>
    </location>
</feature>
<reference evidence="7 8" key="1">
    <citation type="journal article" date="2019" name="Int. J. Syst. Evol. Microbiol.">
        <title>The Global Catalogue of Microorganisms (GCM) 10K type strain sequencing project: providing services to taxonomists for standard genome sequencing and annotation.</title>
        <authorList>
            <consortium name="The Broad Institute Genomics Platform"/>
            <consortium name="The Broad Institute Genome Sequencing Center for Infectious Disease"/>
            <person name="Wu L."/>
            <person name="Ma J."/>
        </authorList>
    </citation>
    <scope>NUCLEOTIDE SEQUENCE [LARGE SCALE GENOMIC DNA]</scope>
    <source>
        <strain evidence="7 8">JCM 11813</strain>
    </source>
</reference>
<sequence>MYMPRRTSRHRTRLRWVAGQALVVLAAVFCYFQVRGLTSAAPEVAYDHAGELMRLERDTGIDVEGVVQAPVLAYHSLEVLANWIYIWGHWPVIIVAMVWLAWQHRPVFLRLRDAMLVSGAMGLVVFVTYPVAPPRLVDPDLVDTVTEASHAYRVLQPPNFVNQYAAMPSLHAGWDLLVGISIVTAATHVALRLVGWTLPALMAFAVVATANHYIVDVVAGIVFALVGYGAALLLERRRAARQAARRAPRPAARRAAAP</sequence>
<keyword evidence="3 5" id="KW-1133">Transmembrane helix</keyword>
<dbReference type="InterPro" id="IPR026841">
    <property type="entry name" value="Aur1/Ipt1"/>
</dbReference>
<evidence type="ECO:0000256" key="2">
    <source>
        <dbReference type="ARBA" id="ARBA00022692"/>
    </source>
</evidence>
<evidence type="ECO:0000259" key="6">
    <source>
        <dbReference type="Pfam" id="PF14378"/>
    </source>
</evidence>
<gene>
    <name evidence="7" type="ORF">GCM10009606_43680</name>
</gene>
<evidence type="ECO:0000256" key="5">
    <source>
        <dbReference type="SAM" id="Phobius"/>
    </source>
</evidence>
<feature type="transmembrane region" description="Helical" evidence="5">
    <location>
        <begin position="193"/>
        <end position="211"/>
    </location>
</feature>
<feature type="transmembrane region" description="Helical" evidence="5">
    <location>
        <begin position="114"/>
        <end position="132"/>
    </location>
</feature>
<accession>A0ABN1UPC8</accession>
<evidence type="ECO:0000313" key="8">
    <source>
        <dbReference type="Proteomes" id="UP001499979"/>
    </source>
</evidence>
<comment type="subcellular location">
    <subcellularLocation>
        <location evidence="1">Membrane</location>
        <topology evidence="1">Multi-pass membrane protein</topology>
    </subcellularLocation>
</comment>
<feature type="transmembrane region" description="Helical" evidence="5">
    <location>
        <begin position="217"/>
        <end position="234"/>
    </location>
</feature>
<feature type="transmembrane region" description="Helical" evidence="5">
    <location>
        <begin position="84"/>
        <end position="102"/>
    </location>
</feature>
<name>A0ABN1UPC8_9ACTN</name>
<dbReference type="CDD" id="cd03386">
    <property type="entry name" value="PAP2_Aur1_like"/>
    <property type="match status" value="1"/>
</dbReference>
<dbReference type="EMBL" id="BAAAJE010000028">
    <property type="protein sequence ID" value="GAA1160943.1"/>
    <property type="molecule type" value="Genomic_DNA"/>
</dbReference>
<comment type="caution">
    <text evidence="7">The sequence shown here is derived from an EMBL/GenBank/DDBJ whole genome shotgun (WGS) entry which is preliminary data.</text>
</comment>
<dbReference type="RefSeq" id="WP_343910201.1">
    <property type="nucleotide sequence ID" value="NZ_BAAAJE010000028.1"/>
</dbReference>
<feature type="transmembrane region" description="Helical" evidence="5">
    <location>
        <begin position="164"/>
        <end position="186"/>
    </location>
</feature>
<keyword evidence="2 5" id="KW-0812">Transmembrane</keyword>